<name>A0A5P1EG86_ASPOF</name>
<reference evidence="2" key="1">
    <citation type="journal article" date="2017" name="Nat. Commun.">
        <title>The asparagus genome sheds light on the origin and evolution of a young Y chromosome.</title>
        <authorList>
            <person name="Harkess A."/>
            <person name="Zhou J."/>
            <person name="Xu C."/>
            <person name="Bowers J.E."/>
            <person name="Van der Hulst R."/>
            <person name="Ayyampalayam S."/>
            <person name="Mercati F."/>
            <person name="Riccardi P."/>
            <person name="McKain M.R."/>
            <person name="Kakrana A."/>
            <person name="Tang H."/>
            <person name="Ray J."/>
            <person name="Groenendijk J."/>
            <person name="Arikit S."/>
            <person name="Mathioni S.M."/>
            <person name="Nakano M."/>
            <person name="Shan H."/>
            <person name="Telgmann-Rauber A."/>
            <person name="Kanno A."/>
            <person name="Yue Z."/>
            <person name="Chen H."/>
            <person name="Li W."/>
            <person name="Chen Y."/>
            <person name="Xu X."/>
            <person name="Zhang Y."/>
            <person name="Luo S."/>
            <person name="Chen H."/>
            <person name="Gao J."/>
            <person name="Mao Z."/>
            <person name="Pires J.C."/>
            <person name="Luo M."/>
            <person name="Kudrna D."/>
            <person name="Wing R.A."/>
            <person name="Meyers B.C."/>
            <person name="Yi K."/>
            <person name="Kong H."/>
            <person name="Lavrijsen P."/>
            <person name="Sunseri F."/>
            <person name="Falavigna A."/>
            <person name="Ye Y."/>
            <person name="Leebens-Mack J.H."/>
            <person name="Chen G."/>
        </authorList>
    </citation>
    <scope>NUCLEOTIDE SEQUENCE [LARGE SCALE GENOMIC DNA]</scope>
    <source>
        <strain evidence="2">cv. DH0086</strain>
    </source>
</reference>
<dbReference type="Proteomes" id="UP000243459">
    <property type="component" value="Chromosome 7"/>
</dbReference>
<accession>A0A5P1EG86</accession>
<dbReference type="EMBL" id="CM007387">
    <property type="protein sequence ID" value="ONK64872.1"/>
    <property type="molecule type" value="Genomic_DNA"/>
</dbReference>
<protein>
    <submittedName>
        <fullName evidence="1">Uncharacterized protein</fullName>
    </submittedName>
</protein>
<dbReference type="Gramene" id="ONK64872">
    <property type="protein sequence ID" value="ONK64872"/>
    <property type="gene ID" value="A4U43_C07F30860"/>
</dbReference>
<sequence length="144" mass="15896">MSPFIKSPWTQIAPLSVDEPSTGLIGSLIREEGHLYSIAVSGELLYTGSDSKNVRVWKNWSEFSGFKSGSGLVKAIILSGNKIFTGHQDGKIRIWKICSKDPSSYKRVGSLPRLKDFIKSSINPSSYVQDNTISVSIFGLRFIP</sequence>
<dbReference type="AlphaFoldDB" id="A0A5P1EG86"/>
<dbReference type="PANTHER" id="PTHR22844">
    <property type="entry name" value="F-BOX AND WD40 DOMAIN PROTEIN"/>
    <property type="match status" value="1"/>
</dbReference>
<gene>
    <name evidence="1" type="ORF">A4U43_C07F30860</name>
</gene>
<organism evidence="1 2">
    <name type="scientific">Asparagus officinalis</name>
    <name type="common">Garden asparagus</name>
    <dbReference type="NCBI Taxonomy" id="4686"/>
    <lineage>
        <taxon>Eukaryota</taxon>
        <taxon>Viridiplantae</taxon>
        <taxon>Streptophyta</taxon>
        <taxon>Embryophyta</taxon>
        <taxon>Tracheophyta</taxon>
        <taxon>Spermatophyta</taxon>
        <taxon>Magnoliopsida</taxon>
        <taxon>Liliopsida</taxon>
        <taxon>Asparagales</taxon>
        <taxon>Asparagaceae</taxon>
        <taxon>Asparagoideae</taxon>
        <taxon>Asparagus</taxon>
    </lineage>
</organism>
<dbReference type="Pfam" id="PF00400">
    <property type="entry name" value="WD40"/>
    <property type="match status" value="2"/>
</dbReference>
<evidence type="ECO:0000313" key="1">
    <source>
        <dbReference type="EMBL" id="ONK64872.1"/>
    </source>
</evidence>
<dbReference type="InterPro" id="IPR001680">
    <property type="entry name" value="WD40_rpt"/>
</dbReference>
<proteinExistence type="predicted"/>
<dbReference type="InterPro" id="IPR045182">
    <property type="entry name" value="JINGUBANG-like"/>
</dbReference>
<dbReference type="InterPro" id="IPR036322">
    <property type="entry name" value="WD40_repeat_dom_sf"/>
</dbReference>
<dbReference type="Gene3D" id="2.130.10.10">
    <property type="entry name" value="YVTN repeat-like/Quinoprotein amine dehydrogenase"/>
    <property type="match status" value="1"/>
</dbReference>
<dbReference type="InterPro" id="IPR015943">
    <property type="entry name" value="WD40/YVTN_repeat-like_dom_sf"/>
</dbReference>
<dbReference type="OMA" id="IWKICSK"/>
<dbReference type="SMART" id="SM00320">
    <property type="entry name" value="WD40"/>
    <property type="match status" value="2"/>
</dbReference>
<dbReference type="SUPFAM" id="SSF50978">
    <property type="entry name" value="WD40 repeat-like"/>
    <property type="match status" value="1"/>
</dbReference>
<evidence type="ECO:0000313" key="2">
    <source>
        <dbReference type="Proteomes" id="UP000243459"/>
    </source>
</evidence>
<dbReference type="PANTHER" id="PTHR22844:SF370">
    <property type="entry name" value="OS12G0594000 PROTEIN"/>
    <property type="match status" value="1"/>
</dbReference>
<keyword evidence="2" id="KW-1185">Reference proteome</keyword>